<dbReference type="AlphaFoldDB" id="A0A8J3PWD7"/>
<proteinExistence type="predicted"/>
<accession>A0A8J3PWD7</accession>
<protein>
    <submittedName>
        <fullName evidence="1">Uncharacterized protein</fullName>
    </submittedName>
</protein>
<evidence type="ECO:0000313" key="1">
    <source>
        <dbReference type="EMBL" id="GIG82158.1"/>
    </source>
</evidence>
<organism evidence="1 2">
    <name type="scientific">Planotetraspora kaengkrachanensis</name>
    <dbReference type="NCBI Taxonomy" id="575193"/>
    <lineage>
        <taxon>Bacteria</taxon>
        <taxon>Bacillati</taxon>
        <taxon>Actinomycetota</taxon>
        <taxon>Actinomycetes</taxon>
        <taxon>Streptosporangiales</taxon>
        <taxon>Streptosporangiaceae</taxon>
        <taxon>Planotetraspora</taxon>
    </lineage>
</organism>
<keyword evidence="2" id="KW-1185">Reference proteome</keyword>
<reference evidence="1 2" key="1">
    <citation type="submission" date="2021-01" db="EMBL/GenBank/DDBJ databases">
        <title>Whole genome shotgun sequence of Planotetraspora kaengkrachanensis NBRC 104272.</title>
        <authorList>
            <person name="Komaki H."/>
            <person name="Tamura T."/>
        </authorList>
    </citation>
    <scope>NUCLEOTIDE SEQUENCE [LARGE SCALE GENOMIC DNA]</scope>
    <source>
        <strain evidence="1 2">NBRC 104272</strain>
    </source>
</reference>
<dbReference type="Proteomes" id="UP000630097">
    <property type="component" value="Unassembled WGS sequence"/>
</dbReference>
<gene>
    <name evidence="1" type="ORF">Pka01_52850</name>
</gene>
<comment type="caution">
    <text evidence="1">The sequence shown here is derived from an EMBL/GenBank/DDBJ whole genome shotgun (WGS) entry which is preliminary data.</text>
</comment>
<name>A0A8J3PWD7_9ACTN</name>
<evidence type="ECO:0000313" key="2">
    <source>
        <dbReference type="Proteomes" id="UP000630097"/>
    </source>
</evidence>
<sequence>MAFCVAVVGWRIKQPGGFALLKVRWRVLQHTTAGPRKIGGISRSALVLTHFEHGHLPEIQ</sequence>
<dbReference type="EMBL" id="BONV01000028">
    <property type="protein sequence ID" value="GIG82158.1"/>
    <property type="molecule type" value="Genomic_DNA"/>
</dbReference>